<protein>
    <submittedName>
        <fullName evidence="3">Uncharacterized protein</fullName>
    </submittedName>
</protein>
<evidence type="ECO:0000256" key="1">
    <source>
        <dbReference type="SAM" id="MobiDB-lite"/>
    </source>
</evidence>
<feature type="region of interest" description="Disordered" evidence="1">
    <location>
        <begin position="197"/>
        <end position="264"/>
    </location>
</feature>
<dbReference type="WBParaSite" id="MBELARI_LOCUS13823">
    <property type="protein sequence ID" value="MBELARI_LOCUS13823"/>
    <property type="gene ID" value="MBELARI_LOCUS13823"/>
</dbReference>
<evidence type="ECO:0000313" key="2">
    <source>
        <dbReference type="Proteomes" id="UP000887575"/>
    </source>
</evidence>
<organism evidence="2 3">
    <name type="scientific">Mesorhabditis belari</name>
    <dbReference type="NCBI Taxonomy" id="2138241"/>
    <lineage>
        <taxon>Eukaryota</taxon>
        <taxon>Metazoa</taxon>
        <taxon>Ecdysozoa</taxon>
        <taxon>Nematoda</taxon>
        <taxon>Chromadorea</taxon>
        <taxon>Rhabditida</taxon>
        <taxon>Rhabditina</taxon>
        <taxon>Rhabditomorpha</taxon>
        <taxon>Rhabditoidea</taxon>
        <taxon>Rhabditidae</taxon>
        <taxon>Mesorhabditinae</taxon>
        <taxon>Mesorhabditis</taxon>
    </lineage>
</organism>
<feature type="compositionally biased region" description="Polar residues" evidence="1">
    <location>
        <begin position="146"/>
        <end position="161"/>
    </location>
</feature>
<keyword evidence="2" id="KW-1185">Reference proteome</keyword>
<dbReference type="Proteomes" id="UP000887575">
    <property type="component" value="Unassembled WGS sequence"/>
</dbReference>
<feature type="region of interest" description="Disordered" evidence="1">
    <location>
        <begin position="126"/>
        <end position="161"/>
    </location>
</feature>
<proteinExistence type="predicted"/>
<evidence type="ECO:0000313" key="3">
    <source>
        <dbReference type="WBParaSite" id="MBELARI_LOCUS13823"/>
    </source>
</evidence>
<dbReference type="AlphaFoldDB" id="A0AAF3EIL1"/>
<reference evidence="3" key="1">
    <citation type="submission" date="2024-02" db="UniProtKB">
        <authorList>
            <consortium name="WormBaseParasite"/>
        </authorList>
    </citation>
    <scope>IDENTIFICATION</scope>
</reference>
<accession>A0AAF3EIL1</accession>
<sequence>MSAYQQLFSHPLLAHPGNERKDTVYLKVALVDEKKGGRLTMDPVAHELSTRLSRSHAMTITNEHPSEPMFCILYSAQAFGKLMEAKVAGGVAFADVTHQLESVAESVPPAHPTKEFWKTLDELVARGKGPTDQSTSPFTSPRHRPSSSIGSGHLSTASIIGQSPGPSTSFVKYIFSFFARTMPLRNLNAAHLAQVADLDPSTSSQIVPSTPGKGRKKTPSRHSGFQRRSGVKKVTGVQDPSKRRKDDDDNDKPSTSTYRLAKGP</sequence>
<name>A0AAF3EIL1_9BILA</name>